<evidence type="ECO:0000256" key="3">
    <source>
        <dbReference type="ARBA" id="ARBA00022801"/>
    </source>
</evidence>
<name>A0ABV6A6F7_9PSEU</name>
<dbReference type="SUPFAM" id="SSF53474">
    <property type="entry name" value="alpha/beta-Hydrolases"/>
    <property type="match status" value="1"/>
</dbReference>
<keyword evidence="8" id="KW-1185">Reference proteome</keyword>
<evidence type="ECO:0000259" key="6">
    <source>
        <dbReference type="Pfam" id="PF08386"/>
    </source>
</evidence>
<dbReference type="Pfam" id="PF00561">
    <property type="entry name" value="Abhydrolase_1"/>
    <property type="match status" value="1"/>
</dbReference>
<protein>
    <submittedName>
        <fullName evidence="7">Alpha/beta hydrolase</fullName>
    </submittedName>
</protein>
<dbReference type="PANTHER" id="PTHR43248:SF29">
    <property type="entry name" value="TRIPEPTIDYL AMINOPEPTIDASE"/>
    <property type="match status" value="1"/>
</dbReference>
<evidence type="ECO:0000313" key="7">
    <source>
        <dbReference type="EMBL" id="MFB9908747.1"/>
    </source>
</evidence>
<evidence type="ECO:0000256" key="2">
    <source>
        <dbReference type="ARBA" id="ARBA00022729"/>
    </source>
</evidence>
<dbReference type="Proteomes" id="UP001589693">
    <property type="component" value="Unassembled WGS sequence"/>
</dbReference>
<dbReference type="RefSeq" id="WP_377860724.1">
    <property type="nucleotide sequence ID" value="NZ_JBHLZU010000027.1"/>
</dbReference>
<dbReference type="InterPro" id="IPR013595">
    <property type="entry name" value="Pept_S33_TAP-like_C"/>
</dbReference>
<gene>
    <name evidence="7" type="ORF">ACFFQA_32825</name>
</gene>
<feature type="domain" description="AB hydrolase-1" evidence="5">
    <location>
        <begin position="88"/>
        <end position="272"/>
    </location>
</feature>
<accession>A0ABV6A6F7</accession>
<feature type="domain" description="Peptidase S33 tripeptidyl aminopeptidase-like C-terminal" evidence="6">
    <location>
        <begin position="398"/>
        <end position="489"/>
    </location>
</feature>
<dbReference type="Pfam" id="PF08386">
    <property type="entry name" value="Abhydrolase_4"/>
    <property type="match status" value="1"/>
</dbReference>
<dbReference type="PANTHER" id="PTHR43248">
    <property type="entry name" value="2-SUCCINYL-6-HYDROXY-2,4-CYCLOHEXADIENE-1-CARBOXYLATE SYNTHASE"/>
    <property type="match status" value="1"/>
</dbReference>
<evidence type="ECO:0000256" key="1">
    <source>
        <dbReference type="ARBA" id="ARBA00010088"/>
    </source>
</evidence>
<proteinExistence type="inferred from homology"/>
<evidence type="ECO:0000313" key="8">
    <source>
        <dbReference type="Proteomes" id="UP001589693"/>
    </source>
</evidence>
<keyword evidence="2 4" id="KW-0732">Signal</keyword>
<comment type="caution">
    <text evidence="7">The sequence shown here is derived from an EMBL/GenBank/DDBJ whole genome shotgun (WGS) entry which is preliminary data.</text>
</comment>
<evidence type="ECO:0000256" key="4">
    <source>
        <dbReference type="SAM" id="SignalP"/>
    </source>
</evidence>
<dbReference type="EMBL" id="JBHLZU010000027">
    <property type="protein sequence ID" value="MFB9908747.1"/>
    <property type="molecule type" value="Genomic_DNA"/>
</dbReference>
<dbReference type="InterPro" id="IPR029058">
    <property type="entry name" value="AB_hydrolase_fold"/>
</dbReference>
<dbReference type="GO" id="GO:0016787">
    <property type="term" value="F:hydrolase activity"/>
    <property type="evidence" value="ECO:0007669"/>
    <property type="project" value="UniProtKB-KW"/>
</dbReference>
<dbReference type="InterPro" id="IPR000073">
    <property type="entry name" value="AB_hydrolase_1"/>
</dbReference>
<feature type="chain" id="PRO_5045455064" evidence="4">
    <location>
        <begin position="26"/>
        <end position="496"/>
    </location>
</feature>
<dbReference type="Gene3D" id="3.40.50.1820">
    <property type="entry name" value="alpha/beta hydrolase"/>
    <property type="match status" value="1"/>
</dbReference>
<evidence type="ECO:0000259" key="5">
    <source>
        <dbReference type="Pfam" id="PF00561"/>
    </source>
</evidence>
<dbReference type="InterPro" id="IPR051601">
    <property type="entry name" value="Serine_prot/Carboxylest_S33"/>
</dbReference>
<comment type="similarity">
    <text evidence="1">Belongs to the peptidase S33 family.</text>
</comment>
<reference evidence="7 8" key="1">
    <citation type="submission" date="2024-09" db="EMBL/GenBank/DDBJ databases">
        <authorList>
            <person name="Sun Q."/>
            <person name="Mori K."/>
        </authorList>
    </citation>
    <scope>NUCLEOTIDE SEQUENCE [LARGE SCALE GENOMIC DNA]</scope>
    <source>
        <strain evidence="7 8">TBRC 7907</strain>
    </source>
</reference>
<organism evidence="7 8">
    <name type="scientific">Allokutzneria oryzae</name>
    <dbReference type="NCBI Taxonomy" id="1378989"/>
    <lineage>
        <taxon>Bacteria</taxon>
        <taxon>Bacillati</taxon>
        <taxon>Actinomycetota</taxon>
        <taxon>Actinomycetes</taxon>
        <taxon>Pseudonocardiales</taxon>
        <taxon>Pseudonocardiaceae</taxon>
        <taxon>Allokutzneria</taxon>
    </lineage>
</organism>
<keyword evidence="3 7" id="KW-0378">Hydrolase</keyword>
<sequence>MVPHKALSVALGVALLVPTGGAASAAEPPAGGMPGVAVPVLAWADCGKGFQCATAQVPLDYRRPGAGTIGLSVLRKPAADPARRIGSLFVNPGGPGGSAVSTARSLATTGPAELRERFDIVGFDPRGVAASGAVRCQDPKTYGAAWASATTRPDKDAFPRAVHSGREFAQACQRESGGLLPYIGTEYVARDMDLLRAAVGDRKLSYLGFSFGTYIGTVYASLFPRRTRALALDGAYDPNHYANQPYSYDITQFDAVDATLKRFFTWCAATPAKCAFGNGKPEAAFTELQAALDANPANGANGATMTLAVVFALNGGKSTWVRLADNLVKAQQRTGPLMKPADANTEFFAANVAVECADRAFPKSMSLLRERLAYAARKAPLAGPALAYAPPNYDHAHATACVQWPAEQRSRYAGPFHAWGSAPILVVGTTGDPDTPYRDSVALSRTLVNSRLLTFDGEGHTGFQHSPCAKSAITSYLTDLRLPRPGAVCSDDVTPG</sequence>
<feature type="signal peptide" evidence="4">
    <location>
        <begin position="1"/>
        <end position="25"/>
    </location>
</feature>